<dbReference type="Proteomes" id="UP001629113">
    <property type="component" value="Unassembled WGS sequence"/>
</dbReference>
<organism evidence="1 2">
    <name type="scientific">Phlyctema vagabunda</name>
    <dbReference type="NCBI Taxonomy" id="108571"/>
    <lineage>
        <taxon>Eukaryota</taxon>
        <taxon>Fungi</taxon>
        <taxon>Dikarya</taxon>
        <taxon>Ascomycota</taxon>
        <taxon>Pezizomycotina</taxon>
        <taxon>Leotiomycetes</taxon>
        <taxon>Helotiales</taxon>
        <taxon>Dermateaceae</taxon>
        <taxon>Phlyctema</taxon>
    </lineage>
</organism>
<reference evidence="1 2" key="1">
    <citation type="submission" date="2024-06" db="EMBL/GenBank/DDBJ databases">
        <title>Complete genome of Phlyctema vagabunda strain 19-DSS-EL-015.</title>
        <authorList>
            <person name="Fiorenzani C."/>
        </authorList>
    </citation>
    <scope>NUCLEOTIDE SEQUENCE [LARGE SCALE GENOMIC DNA]</scope>
    <source>
        <strain evidence="1 2">19-DSS-EL-015</strain>
    </source>
</reference>
<proteinExistence type="predicted"/>
<dbReference type="InterPro" id="IPR011333">
    <property type="entry name" value="SKP1/BTB/POZ_sf"/>
</dbReference>
<comment type="caution">
    <text evidence="1">The sequence shown here is derived from an EMBL/GenBank/DDBJ whole genome shotgun (WGS) entry which is preliminary data.</text>
</comment>
<evidence type="ECO:0000313" key="1">
    <source>
        <dbReference type="EMBL" id="KAL3424403.1"/>
    </source>
</evidence>
<sequence>MSQQVFDPDADVVLILYRTPVVVKALCPQLDSGINDSNENKIEDTSSPAMEEANKALKENSMLVSSRHMKLASPVFNKMLQPGCFQEGSILHAQGKVEIPLPDDDFTAFVILLDIIHGHTRKVPRHVSFDLLKTIAILIDKYEMHEVAEVYTDRWFIELKNIKFPQRFTIETIPWIFITWVFKRYSEFRSMTRLVQLHCTERLKEEIGKKYPELPIPEPIIGMESF</sequence>
<gene>
    <name evidence="1" type="ORF">PVAG01_03684</name>
</gene>
<dbReference type="Gene3D" id="3.30.710.10">
    <property type="entry name" value="Potassium Channel Kv1.1, Chain A"/>
    <property type="match status" value="1"/>
</dbReference>
<accession>A0ABR4PME9</accession>
<name>A0ABR4PME9_9HELO</name>
<keyword evidence="2" id="KW-1185">Reference proteome</keyword>
<protein>
    <recommendedName>
        <fullName evidence="3">BTB domain-containing protein</fullName>
    </recommendedName>
</protein>
<evidence type="ECO:0008006" key="3">
    <source>
        <dbReference type="Google" id="ProtNLM"/>
    </source>
</evidence>
<evidence type="ECO:0000313" key="2">
    <source>
        <dbReference type="Proteomes" id="UP001629113"/>
    </source>
</evidence>
<dbReference type="EMBL" id="JBFCZG010000003">
    <property type="protein sequence ID" value="KAL3424403.1"/>
    <property type="molecule type" value="Genomic_DNA"/>
</dbReference>